<evidence type="ECO:0000256" key="1">
    <source>
        <dbReference type="SAM" id="SignalP"/>
    </source>
</evidence>
<proteinExistence type="predicted"/>
<reference evidence="2 3" key="1">
    <citation type="submission" date="2019-05" db="EMBL/GenBank/DDBJ databases">
        <title>Emergence of the Ug99 lineage of the wheat stem rust pathogen through somatic hybridization.</title>
        <authorList>
            <person name="Li F."/>
            <person name="Upadhyaya N.M."/>
            <person name="Sperschneider J."/>
            <person name="Matny O."/>
            <person name="Nguyen-Phuc H."/>
            <person name="Mago R."/>
            <person name="Raley C."/>
            <person name="Miller M.E."/>
            <person name="Silverstein K.A.T."/>
            <person name="Henningsen E."/>
            <person name="Hirsch C.D."/>
            <person name="Visser B."/>
            <person name="Pretorius Z.A."/>
            <person name="Steffenson B.J."/>
            <person name="Schwessinger B."/>
            <person name="Dodds P.N."/>
            <person name="Figueroa M."/>
        </authorList>
    </citation>
    <scope>NUCLEOTIDE SEQUENCE [LARGE SCALE GENOMIC DNA]</scope>
    <source>
        <strain evidence="2 3">Ug99</strain>
    </source>
</reference>
<feature type="chain" id="PRO_5022837251" evidence="1">
    <location>
        <begin position="20"/>
        <end position="127"/>
    </location>
</feature>
<evidence type="ECO:0000313" key="3">
    <source>
        <dbReference type="Proteomes" id="UP000325313"/>
    </source>
</evidence>
<gene>
    <name evidence="2" type="ORF">PGTUg99_002844</name>
</gene>
<feature type="signal peptide" evidence="1">
    <location>
        <begin position="1"/>
        <end position="19"/>
    </location>
</feature>
<accession>A0A5B0M1Q9</accession>
<protein>
    <submittedName>
        <fullName evidence="2">Uncharacterized protein</fullName>
    </submittedName>
</protein>
<dbReference type="AlphaFoldDB" id="A0A5B0M1Q9"/>
<keyword evidence="1" id="KW-0732">Signal</keyword>
<evidence type="ECO:0000313" key="2">
    <source>
        <dbReference type="EMBL" id="KAA1071047.1"/>
    </source>
</evidence>
<sequence>MKLIFISMVASMLIAAAFGGAVPVDHKGARYIVSDLNFPSGYGAPSISGQMQHGQRILIPYVNHGTVDLRVWVAGHQVQTIKPNHSIQYTLNPGNSLAVESSTPGAAFDQQTIQYVIQRAGFTRSNL</sequence>
<organism evidence="2 3">
    <name type="scientific">Puccinia graminis f. sp. tritici</name>
    <dbReference type="NCBI Taxonomy" id="56615"/>
    <lineage>
        <taxon>Eukaryota</taxon>
        <taxon>Fungi</taxon>
        <taxon>Dikarya</taxon>
        <taxon>Basidiomycota</taxon>
        <taxon>Pucciniomycotina</taxon>
        <taxon>Pucciniomycetes</taxon>
        <taxon>Pucciniales</taxon>
        <taxon>Pucciniaceae</taxon>
        <taxon>Puccinia</taxon>
    </lineage>
</organism>
<name>A0A5B0M1Q9_PUCGR</name>
<dbReference type="Proteomes" id="UP000325313">
    <property type="component" value="Unassembled WGS sequence"/>
</dbReference>
<comment type="caution">
    <text evidence="2">The sequence shown here is derived from an EMBL/GenBank/DDBJ whole genome shotgun (WGS) entry which is preliminary data.</text>
</comment>
<dbReference type="EMBL" id="VDEP01000480">
    <property type="protein sequence ID" value="KAA1071047.1"/>
    <property type="molecule type" value="Genomic_DNA"/>
</dbReference>